<dbReference type="InterPro" id="IPR003787">
    <property type="entry name" value="Sulphur_relay_DsrE/F-like"/>
</dbReference>
<name>A0ABW8NMU2_9GAMM</name>
<organism evidence="1 2">
    <name type="scientific">Oceanobacter antarcticus</name>
    <dbReference type="NCBI Taxonomy" id="3133425"/>
    <lineage>
        <taxon>Bacteria</taxon>
        <taxon>Pseudomonadati</taxon>
        <taxon>Pseudomonadota</taxon>
        <taxon>Gammaproteobacteria</taxon>
        <taxon>Oceanospirillales</taxon>
        <taxon>Oceanospirillaceae</taxon>
        <taxon>Oceanobacter</taxon>
    </lineage>
</organism>
<dbReference type="RefSeq" id="WP_369857926.1">
    <property type="nucleotide sequence ID" value="NZ_JBBKTX010000028.1"/>
</dbReference>
<dbReference type="Gene3D" id="3.40.1260.10">
    <property type="entry name" value="DsrEFH-like"/>
    <property type="match status" value="1"/>
</dbReference>
<reference evidence="1 2" key="1">
    <citation type="submission" date="2024-03" db="EMBL/GenBank/DDBJ databases">
        <title>High-quality draft genome sequence of Oceanobacter sp. wDCs-4.</title>
        <authorList>
            <person name="Dong C."/>
        </authorList>
    </citation>
    <scope>NUCLEOTIDE SEQUENCE [LARGE SCALE GENOMIC DNA]</scope>
    <source>
        <strain evidence="2">wDCs-4</strain>
    </source>
</reference>
<dbReference type="InterPro" id="IPR027396">
    <property type="entry name" value="DsrEFH-like"/>
</dbReference>
<evidence type="ECO:0000313" key="1">
    <source>
        <dbReference type="EMBL" id="MFK4754307.1"/>
    </source>
</evidence>
<keyword evidence="2" id="KW-1185">Reference proteome</keyword>
<proteinExistence type="predicted"/>
<protein>
    <submittedName>
        <fullName evidence="1">DsrE family protein</fullName>
    </submittedName>
</protein>
<dbReference type="SUPFAM" id="SSF75169">
    <property type="entry name" value="DsrEFH-like"/>
    <property type="match status" value="1"/>
</dbReference>
<dbReference type="Proteomes" id="UP001620597">
    <property type="component" value="Unassembled WGS sequence"/>
</dbReference>
<comment type="caution">
    <text evidence="1">The sequence shown here is derived from an EMBL/GenBank/DDBJ whole genome shotgun (WGS) entry which is preliminary data.</text>
</comment>
<sequence length="118" mass="12739">MSTDQHNLIMITAAPVADAEPIDMALALAAFDQPTTMLFLGQGIYWLINGQQARKPGGKSPSRLVAALPMYECEAIYYAASDLEPLCLNAEQLSRLATAATDDVIRTLIASSHHCLSF</sequence>
<dbReference type="Pfam" id="PF02635">
    <property type="entry name" value="DsrE"/>
    <property type="match status" value="1"/>
</dbReference>
<gene>
    <name evidence="1" type="ORF">WG929_18020</name>
</gene>
<accession>A0ABW8NMU2</accession>
<evidence type="ECO:0000313" key="2">
    <source>
        <dbReference type="Proteomes" id="UP001620597"/>
    </source>
</evidence>
<dbReference type="EMBL" id="JBBKTX010000028">
    <property type="protein sequence ID" value="MFK4754307.1"/>
    <property type="molecule type" value="Genomic_DNA"/>
</dbReference>